<dbReference type="AlphaFoldDB" id="A0A2A9CSH4"/>
<evidence type="ECO:0000313" key="4">
    <source>
        <dbReference type="Proteomes" id="UP000226079"/>
    </source>
</evidence>
<keyword evidence="2" id="KW-0812">Transmembrane</keyword>
<organism evidence="3 4">
    <name type="scientific">Propionicimonas paludicola</name>
    <dbReference type="NCBI Taxonomy" id="185243"/>
    <lineage>
        <taxon>Bacteria</taxon>
        <taxon>Bacillati</taxon>
        <taxon>Actinomycetota</taxon>
        <taxon>Actinomycetes</taxon>
        <taxon>Propionibacteriales</taxon>
        <taxon>Nocardioidaceae</taxon>
        <taxon>Propionicimonas</taxon>
    </lineage>
</organism>
<feature type="compositionally biased region" description="Gly residues" evidence="1">
    <location>
        <begin position="1"/>
        <end position="14"/>
    </location>
</feature>
<feature type="region of interest" description="Disordered" evidence="1">
    <location>
        <begin position="1"/>
        <end position="42"/>
    </location>
</feature>
<reference evidence="3 4" key="1">
    <citation type="submission" date="2017-10" db="EMBL/GenBank/DDBJ databases">
        <title>Sequencing the genomes of 1000 actinobacteria strains.</title>
        <authorList>
            <person name="Klenk H.-P."/>
        </authorList>
    </citation>
    <scope>NUCLEOTIDE SEQUENCE [LARGE SCALE GENOMIC DNA]</scope>
    <source>
        <strain evidence="3 4">DSM 15597</strain>
    </source>
</reference>
<evidence type="ECO:0000313" key="3">
    <source>
        <dbReference type="EMBL" id="PFG17384.1"/>
    </source>
</evidence>
<keyword evidence="2" id="KW-1133">Transmembrane helix</keyword>
<dbReference type="InterPro" id="IPR007060">
    <property type="entry name" value="FtsL/DivIC"/>
</dbReference>
<proteinExistence type="predicted"/>
<dbReference type="Proteomes" id="UP000226079">
    <property type="component" value="Unassembled WGS sequence"/>
</dbReference>
<sequence length="188" mass="20269">MAGGSRGPRGGSAGPGRPQQRRTRTTARSADSAPVSPSEPTTAISTPAIWLRGLRVTRRAMVLGLVLVVLALSYGGSLQIYLGQQHDLAVAEQQIRDRTAQVADLEAELSRWNDPDYVRTQARARLGWVMPGETGYRVVGADGQPIGGGVTLESERGLAQGERTPVWWDRMLGSIETADAPARKVTRR</sequence>
<dbReference type="OrthoDB" id="5187715at2"/>
<keyword evidence="4" id="KW-1185">Reference proteome</keyword>
<gene>
    <name evidence="3" type="ORF">ATK74_1952</name>
</gene>
<dbReference type="EMBL" id="PDJC01000001">
    <property type="protein sequence ID" value="PFG17384.1"/>
    <property type="molecule type" value="Genomic_DNA"/>
</dbReference>
<keyword evidence="3" id="KW-0132">Cell division</keyword>
<name>A0A2A9CSH4_9ACTN</name>
<dbReference type="GO" id="GO:0051301">
    <property type="term" value="P:cell division"/>
    <property type="evidence" value="ECO:0007669"/>
    <property type="project" value="UniProtKB-KW"/>
</dbReference>
<accession>A0A2A9CSH4</accession>
<evidence type="ECO:0000256" key="2">
    <source>
        <dbReference type="SAM" id="Phobius"/>
    </source>
</evidence>
<keyword evidence="2" id="KW-0472">Membrane</keyword>
<protein>
    <submittedName>
        <fullName evidence="3">Cell division protein FtsB</fullName>
    </submittedName>
</protein>
<dbReference type="Pfam" id="PF04977">
    <property type="entry name" value="DivIC"/>
    <property type="match status" value="1"/>
</dbReference>
<evidence type="ECO:0000256" key="1">
    <source>
        <dbReference type="SAM" id="MobiDB-lite"/>
    </source>
</evidence>
<feature type="transmembrane region" description="Helical" evidence="2">
    <location>
        <begin position="60"/>
        <end position="82"/>
    </location>
</feature>
<keyword evidence="3" id="KW-0131">Cell cycle</keyword>
<comment type="caution">
    <text evidence="3">The sequence shown here is derived from an EMBL/GenBank/DDBJ whole genome shotgun (WGS) entry which is preliminary data.</text>
</comment>